<keyword evidence="3" id="KW-1185">Reference proteome</keyword>
<protein>
    <submittedName>
        <fullName evidence="2">Uncharacterized protein</fullName>
    </submittedName>
</protein>
<accession>A0ABD3GRI3</accession>
<evidence type="ECO:0000313" key="2">
    <source>
        <dbReference type="EMBL" id="KAL3681563.1"/>
    </source>
</evidence>
<dbReference type="EMBL" id="JBJQOH010000007">
    <property type="protein sequence ID" value="KAL3681563.1"/>
    <property type="molecule type" value="Genomic_DNA"/>
</dbReference>
<dbReference type="AlphaFoldDB" id="A0ABD3GRI3"/>
<organism evidence="2 3">
    <name type="scientific">Riccia sorocarpa</name>
    <dbReference type="NCBI Taxonomy" id="122646"/>
    <lineage>
        <taxon>Eukaryota</taxon>
        <taxon>Viridiplantae</taxon>
        <taxon>Streptophyta</taxon>
        <taxon>Embryophyta</taxon>
        <taxon>Marchantiophyta</taxon>
        <taxon>Marchantiopsida</taxon>
        <taxon>Marchantiidae</taxon>
        <taxon>Marchantiales</taxon>
        <taxon>Ricciaceae</taxon>
        <taxon>Riccia</taxon>
    </lineage>
</organism>
<feature type="compositionally biased region" description="Basic and acidic residues" evidence="1">
    <location>
        <begin position="165"/>
        <end position="179"/>
    </location>
</feature>
<sequence>MTASKEWDTYKRGIADWKQREKRVDTRLAIEDNNFWDEIHGLLWLIHPIWKLSVKPKREKSVKRRALEEAESIRSSARLNVEGSLGPSNVAPGEDVERATNVRGRNVVDEASEILKFAQSFAAEARAEAEKVLAEVRADAYNIMSSAQTEVAVITMGSSATADSKQQRRREWDANRKRM</sequence>
<proteinExistence type="predicted"/>
<dbReference type="Proteomes" id="UP001633002">
    <property type="component" value="Unassembled WGS sequence"/>
</dbReference>
<name>A0ABD3GRI3_9MARC</name>
<comment type="caution">
    <text evidence="2">The sequence shown here is derived from an EMBL/GenBank/DDBJ whole genome shotgun (WGS) entry which is preliminary data.</text>
</comment>
<evidence type="ECO:0000313" key="3">
    <source>
        <dbReference type="Proteomes" id="UP001633002"/>
    </source>
</evidence>
<gene>
    <name evidence="2" type="ORF">R1sor_024519</name>
</gene>
<evidence type="ECO:0000256" key="1">
    <source>
        <dbReference type="SAM" id="MobiDB-lite"/>
    </source>
</evidence>
<reference evidence="2 3" key="1">
    <citation type="submission" date="2024-09" db="EMBL/GenBank/DDBJ databases">
        <title>Chromosome-scale assembly of Riccia sorocarpa.</title>
        <authorList>
            <person name="Paukszto L."/>
        </authorList>
    </citation>
    <scope>NUCLEOTIDE SEQUENCE [LARGE SCALE GENOMIC DNA]</scope>
    <source>
        <strain evidence="2">LP-2024</strain>
        <tissue evidence="2">Aerial parts of the thallus</tissue>
    </source>
</reference>
<feature type="region of interest" description="Disordered" evidence="1">
    <location>
        <begin position="159"/>
        <end position="179"/>
    </location>
</feature>